<dbReference type="PROSITE" id="PS51186">
    <property type="entry name" value="GNAT"/>
    <property type="match status" value="1"/>
</dbReference>
<comment type="caution">
    <text evidence="4">The sequence shown here is derived from an EMBL/GenBank/DDBJ whole genome shotgun (WGS) entry which is preliminary data.</text>
</comment>
<reference evidence="5" key="1">
    <citation type="journal article" date="2019" name="Int. J. Syst. Evol. Microbiol.">
        <title>The Global Catalogue of Microorganisms (GCM) 10K type strain sequencing project: providing services to taxonomists for standard genome sequencing and annotation.</title>
        <authorList>
            <consortium name="The Broad Institute Genomics Platform"/>
            <consortium name="The Broad Institute Genome Sequencing Center for Infectious Disease"/>
            <person name="Wu L."/>
            <person name="Ma J."/>
        </authorList>
    </citation>
    <scope>NUCLEOTIDE SEQUENCE [LARGE SCALE GENOMIC DNA]</scope>
    <source>
        <strain evidence="5">CGMCC 1.15475</strain>
    </source>
</reference>
<evidence type="ECO:0000313" key="4">
    <source>
        <dbReference type="EMBL" id="MFD1862681.1"/>
    </source>
</evidence>
<evidence type="ECO:0000256" key="2">
    <source>
        <dbReference type="ARBA" id="ARBA00023315"/>
    </source>
</evidence>
<sequence>MEIRQLGPEDAAGYRTLRIEALINDPDAFSASLEDAIKAPLQKTESRLSDNAAVTFGAFDEGKLVGNVTLAMETGSKTGHRASVYAVYVTPSARGKGIARRLMETLISFAQQQEEIEQLYLMVNSANVPAVKLYGHLGFLKYGVDLRAMKAEGRYIDEDLMVKFL</sequence>
<dbReference type="CDD" id="cd04301">
    <property type="entry name" value="NAT_SF"/>
    <property type="match status" value="1"/>
</dbReference>
<evidence type="ECO:0000313" key="5">
    <source>
        <dbReference type="Proteomes" id="UP001597273"/>
    </source>
</evidence>
<dbReference type="EMBL" id="JBHUFW010000004">
    <property type="protein sequence ID" value="MFD1862681.1"/>
    <property type="molecule type" value="Genomic_DNA"/>
</dbReference>
<dbReference type="EC" id="2.3.-.-" evidence="4"/>
<dbReference type="Gene3D" id="3.40.630.30">
    <property type="match status" value="1"/>
</dbReference>
<dbReference type="Pfam" id="PF00583">
    <property type="entry name" value="Acetyltransf_1"/>
    <property type="match status" value="1"/>
</dbReference>
<evidence type="ECO:0000259" key="3">
    <source>
        <dbReference type="PROSITE" id="PS51186"/>
    </source>
</evidence>
<protein>
    <submittedName>
        <fullName evidence="4">GNAT family N-acetyltransferase</fullName>
        <ecNumber evidence="4">2.3.-.-</ecNumber>
    </submittedName>
</protein>
<dbReference type="Proteomes" id="UP001597273">
    <property type="component" value="Unassembled WGS sequence"/>
</dbReference>
<dbReference type="PANTHER" id="PTHR43877:SF2">
    <property type="entry name" value="AMINOALKYLPHOSPHONATE N-ACETYLTRANSFERASE-RELATED"/>
    <property type="match status" value="1"/>
</dbReference>
<evidence type="ECO:0000256" key="1">
    <source>
        <dbReference type="ARBA" id="ARBA00022679"/>
    </source>
</evidence>
<proteinExistence type="predicted"/>
<dbReference type="InterPro" id="IPR016181">
    <property type="entry name" value="Acyl_CoA_acyltransferase"/>
</dbReference>
<keyword evidence="5" id="KW-1185">Reference proteome</keyword>
<accession>A0ABW4QGH7</accession>
<feature type="domain" description="N-acetyltransferase" evidence="3">
    <location>
        <begin position="1"/>
        <end position="165"/>
    </location>
</feature>
<dbReference type="SUPFAM" id="SSF55729">
    <property type="entry name" value="Acyl-CoA N-acyltransferases (Nat)"/>
    <property type="match status" value="1"/>
</dbReference>
<dbReference type="RefSeq" id="WP_204892286.1">
    <property type="nucleotide sequence ID" value="NZ_JBHUFW010000004.1"/>
</dbReference>
<organism evidence="4 5">
    <name type="scientific">Planococcus chinensis</name>
    <dbReference type="NCBI Taxonomy" id="272917"/>
    <lineage>
        <taxon>Bacteria</taxon>
        <taxon>Bacillati</taxon>
        <taxon>Bacillota</taxon>
        <taxon>Bacilli</taxon>
        <taxon>Bacillales</taxon>
        <taxon>Caryophanaceae</taxon>
        <taxon>Planococcus</taxon>
    </lineage>
</organism>
<dbReference type="InterPro" id="IPR050832">
    <property type="entry name" value="Bact_Acetyltransf"/>
</dbReference>
<gene>
    <name evidence="4" type="ORF">ACFSDB_07045</name>
</gene>
<dbReference type="PANTHER" id="PTHR43877">
    <property type="entry name" value="AMINOALKYLPHOSPHONATE N-ACETYLTRANSFERASE-RELATED-RELATED"/>
    <property type="match status" value="1"/>
</dbReference>
<name>A0ABW4QGH7_9BACL</name>
<keyword evidence="1 4" id="KW-0808">Transferase</keyword>
<dbReference type="InterPro" id="IPR000182">
    <property type="entry name" value="GNAT_dom"/>
</dbReference>
<dbReference type="GO" id="GO:0016746">
    <property type="term" value="F:acyltransferase activity"/>
    <property type="evidence" value="ECO:0007669"/>
    <property type="project" value="UniProtKB-KW"/>
</dbReference>
<keyword evidence="2 4" id="KW-0012">Acyltransferase</keyword>